<dbReference type="AlphaFoldDB" id="A0A0J1FVN5"/>
<name>A0A0J1FVN5_9FIRM</name>
<feature type="compositionally biased region" description="Gly residues" evidence="4">
    <location>
        <begin position="454"/>
        <end position="463"/>
    </location>
</feature>
<organism evidence="7 8">
    <name type="scientific">Desulfosporosinus acididurans</name>
    <dbReference type="NCBI Taxonomy" id="476652"/>
    <lineage>
        <taxon>Bacteria</taxon>
        <taxon>Bacillati</taxon>
        <taxon>Bacillota</taxon>
        <taxon>Clostridia</taxon>
        <taxon>Eubacteriales</taxon>
        <taxon>Desulfitobacteriaceae</taxon>
        <taxon>Desulfosporosinus</taxon>
    </lineage>
</organism>
<feature type="compositionally biased region" description="Polar residues" evidence="4">
    <location>
        <begin position="333"/>
        <end position="355"/>
    </location>
</feature>
<evidence type="ECO:0000256" key="5">
    <source>
        <dbReference type="SAM" id="SignalP"/>
    </source>
</evidence>
<dbReference type="STRING" id="476652.DEAC_c09520"/>
<keyword evidence="3 5" id="KW-0732">Signal</keyword>
<dbReference type="PATRIC" id="fig|476652.3.peg.981"/>
<comment type="subcellular location">
    <subcellularLocation>
        <location evidence="1">Cell envelope</location>
    </subcellularLocation>
</comment>
<dbReference type="InterPro" id="IPR025997">
    <property type="entry name" value="SBP_2_dom"/>
</dbReference>
<reference evidence="7 8" key="1">
    <citation type="submission" date="2015-06" db="EMBL/GenBank/DDBJ databases">
        <title>Draft genome of the moderately acidophilic sulfate reducer Candidatus Desulfosporosinus acididurans strain M1.</title>
        <authorList>
            <person name="Poehlein A."/>
            <person name="Petzsch P."/>
            <person name="Johnson B.D."/>
            <person name="Schloemann M."/>
            <person name="Daniel R."/>
            <person name="Muehling M."/>
        </authorList>
    </citation>
    <scope>NUCLEOTIDE SEQUENCE [LARGE SCALE GENOMIC DNA]</scope>
    <source>
        <strain evidence="7 8">M1</strain>
    </source>
</reference>
<keyword evidence="8" id="KW-1185">Reference proteome</keyword>
<dbReference type="Pfam" id="PF13407">
    <property type="entry name" value="Peripla_BP_4"/>
    <property type="match status" value="1"/>
</dbReference>
<comment type="similarity">
    <text evidence="2">Belongs to the bacterial solute-binding protein 2 family.</text>
</comment>
<evidence type="ECO:0000259" key="6">
    <source>
        <dbReference type="Pfam" id="PF13407"/>
    </source>
</evidence>
<dbReference type="SUPFAM" id="SSF53822">
    <property type="entry name" value="Periplasmic binding protein-like I"/>
    <property type="match status" value="1"/>
</dbReference>
<accession>A0A0J1FVN5</accession>
<evidence type="ECO:0000256" key="3">
    <source>
        <dbReference type="ARBA" id="ARBA00022729"/>
    </source>
</evidence>
<dbReference type="Proteomes" id="UP000036356">
    <property type="component" value="Unassembled WGS sequence"/>
</dbReference>
<proteinExistence type="inferred from homology"/>
<dbReference type="InterPro" id="IPR028082">
    <property type="entry name" value="Peripla_BP_I"/>
</dbReference>
<evidence type="ECO:0000256" key="2">
    <source>
        <dbReference type="ARBA" id="ARBA00007639"/>
    </source>
</evidence>
<feature type="compositionally biased region" description="Basic and acidic residues" evidence="4">
    <location>
        <begin position="389"/>
        <end position="403"/>
    </location>
</feature>
<dbReference type="GO" id="GO:0030313">
    <property type="term" value="C:cell envelope"/>
    <property type="evidence" value="ECO:0007669"/>
    <property type="project" value="UniProtKB-SubCell"/>
</dbReference>
<feature type="compositionally biased region" description="Low complexity" evidence="4">
    <location>
        <begin position="429"/>
        <end position="450"/>
    </location>
</feature>
<sequence>MAKRKRTLVSFLSFCLCLSLTTSGCGLQALLGNKNKTSSASTSKTSTIAVSLNDNDPNKLLITKGIDDLAKKEEVKVKYLGASGSGDDSALKGAKVLIYQAGNANLLKNAQTNKVPVLALSQVPAGINLAGVVTPDQEKTGELMAQALVSKVSEGQVVILQGDPSETGSQELLAGNKSVLSKYPKISLQTFASPSGSESTVKQSLTDYLQKNSGKVQAVLAHTAKLEEAASDALKQLQLAKKVLLIGGQATIPSLERMASGSQVSDVDTNPYLQGANAFQWAQKIINKEPLDISDSITSEQGEIPAKIIQVKTVTPENLAVIQKSYVKTMQSAEQDQKQQTAKAKPQSKSQGDSKTQGDSKNKGGDQQGAGGSENQGQNSGNVPSGVKKVTETVKTETTREYLDGQGKVIGTEKTTNEQVKTVPPEMLQQEQKAQSSQSSSQGQGDQSPQEKVGSGGSGDSGG</sequence>
<evidence type="ECO:0000313" key="8">
    <source>
        <dbReference type="Proteomes" id="UP000036356"/>
    </source>
</evidence>
<dbReference type="Gene3D" id="3.40.50.2300">
    <property type="match status" value="2"/>
</dbReference>
<evidence type="ECO:0000313" key="7">
    <source>
        <dbReference type="EMBL" id="KLU67018.1"/>
    </source>
</evidence>
<dbReference type="PANTHER" id="PTHR46847">
    <property type="entry name" value="D-ALLOSE-BINDING PERIPLASMIC PROTEIN-RELATED"/>
    <property type="match status" value="1"/>
</dbReference>
<protein>
    <submittedName>
        <fullName evidence="7">D-xylose-binding periplasmic protein</fullName>
    </submittedName>
</protein>
<feature type="domain" description="Periplasmic binding protein" evidence="6">
    <location>
        <begin position="91"/>
        <end position="289"/>
    </location>
</feature>
<comment type="caution">
    <text evidence="7">The sequence shown here is derived from an EMBL/GenBank/DDBJ whole genome shotgun (WGS) entry which is preliminary data.</text>
</comment>
<dbReference type="EMBL" id="LDZY01000003">
    <property type="protein sequence ID" value="KLU67018.1"/>
    <property type="molecule type" value="Genomic_DNA"/>
</dbReference>
<dbReference type="GO" id="GO:0030246">
    <property type="term" value="F:carbohydrate binding"/>
    <property type="evidence" value="ECO:0007669"/>
    <property type="project" value="UniProtKB-ARBA"/>
</dbReference>
<feature type="chain" id="PRO_5039279171" evidence="5">
    <location>
        <begin position="25"/>
        <end position="463"/>
    </location>
</feature>
<evidence type="ECO:0000256" key="4">
    <source>
        <dbReference type="SAM" id="MobiDB-lite"/>
    </source>
</evidence>
<dbReference type="PANTHER" id="PTHR46847:SF2">
    <property type="entry name" value="ABC TRANSPORTER SUGAR-BINDING PROTEIN"/>
    <property type="match status" value="1"/>
</dbReference>
<feature type="region of interest" description="Disordered" evidence="4">
    <location>
        <begin position="333"/>
        <end position="463"/>
    </location>
</feature>
<gene>
    <name evidence="7" type="primary">xylF</name>
    <name evidence="7" type="ORF">DEAC_c09520</name>
</gene>
<dbReference type="PROSITE" id="PS51257">
    <property type="entry name" value="PROKAR_LIPOPROTEIN"/>
    <property type="match status" value="1"/>
</dbReference>
<feature type="signal peptide" evidence="5">
    <location>
        <begin position="1"/>
        <end position="24"/>
    </location>
</feature>
<dbReference type="RefSeq" id="WP_047808869.1">
    <property type="nucleotide sequence ID" value="NZ_LDZY01000003.1"/>
</dbReference>
<evidence type="ECO:0000256" key="1">
    <source>
        <dbReference type="ARBA" id="ARBA00004196"/>
    </source>
</evidence>